<sequence length="132" mass="14636">MGDSELSGRFLIRNVKAPFCEDGIFSPALIAKQERTNMSLERPRMCEIDAFKNGTSSAENLPSAHAKRALGHVDTRVSECRHACLGAYVKGINEKGGGGGNPLGESLYFLIKKYHLAYMVLIIYLYKFRHGI</sequence>
<keyword evidence="1" id="KW-0687">Ribonucleoprotein</keyword>
<reference evidence="4" key="3">
    <citation type="submission" date="2016-05" db="EMBL/GenBank/DDBJ databases">
        <authorList>
            <person name="Naeem R."/>
        </authorList>
    </citation>
    <scope>NUCLEOTIDE SEQUENCE [LARGE SCALE GENOMIC DNA]</scope>
</reference>
<gene>
    <name evidence="1" type="ORF">POVWA1_045760</name>
    <name evidence="2" type="ORF">POVWA2_044330</name>
</gene>
<organism evidence="1 4">
    <name type="scientific">Plasmodium ovale wallikeri</name>
    <dbReference type="NCBI Taxonomy" id="864142"/>
    <lineage>
        <taxon>Eukaryota</taxon>
        <taxon>Sar</taxon>
        <taxon>Alveolata</taxon>
        <taxon>Apicomplexa</taxon>
        <taxon>Aconoidasida</taxon>
        <taxon>Haemosporida</taxon>
        <taxon>Plasmodiidae</taxon>
        <taxon>Plasmodium</taxon>
        <taxon>Plasmodium (Plasmodium)</taxon>
    </lineage>
</organism>
<dbReference type="Proteomes" id="UP000078555">
    <property type="component" value="Unassembled WGS sequence"/>
</dbReference>
<dbReference type="EMBL" id="FLRE01000165">
    <property type="protein sequence ID" value="SBT42682.1"/>
    <property type="molecule type" value="Genomic_DNA"/>
</dbReference>
<dbReference type="Proteomes" id="UP000078550">
    <property type="component" value="Unassembled WGS sequence"/>
</dbReference>
<keyword evidence="4" id="KW-1185">Reference proteome</keyword>
<dbReference type="EMBL" id="FLRD01000123">
    <property type="protein sequence ID" value="SBT42362.1"/>
    <property type="molecule type" value="Genomic_DNA"/>
</dbReference>
<dbReference type="GO" id="GO:0005840">
    <property type="term" value="C:ribosome"/>
    <property type="evidence" value="ECO:0007669"/>
    <property type="project" value="UniProtKB-KW"/>
</dbReference>
<keyword evidence="1" id="KW-0689">Ribosomal protein</keyword>
<accession>A0A1A8ZEC9</accession>
<protein>
    <submittedName>
        <fullName evidence="1">40S ribosomal protein S28e, putative</fullName>
    </submittedName>
</protein>
<evidence type="ECO:0000313" key="3">
    <source>
        <dbReference type="Proteomes" id="UP000078550"/>
    </source>
</evidence>
<proteinExistence type="predicted"/>
<evidence type="ECO:0000313" key="4">
    <source>
        <dbReference type="Proteomes" id="UP000078555"/>
    </source>
</evidence>
<name>A0A1A8ZEC9_PLAOA</name>
<evidence type="ECO:0000313" key="1">
    <source>
        <dbReference type="EMBL" id="SBT42362.1"/>
    </source>
</evidence>
<reference evidence="3" key="2">
    <citation type="submission" date="2016-05" db="EMBL/GenBank/DDBJ databases">
        <authorList>
            <person name="Naeem Raeece"/>
        </authorList>
    </citation>
    <scope>NUCLEOTIDE SEQUENCE [LARGE SCALE GENOMIC DNA]</scope>
</reference>
<dbReference type="AlphaFoldDB" id="A0A1A8ZEC9"/>
<evidence type="ECO:0000313" key="2">
    <source>
        <dbReference type="EMBL" id="SBT42682.1"/>
    </source>
</evidence>
<reference evidence="1" key="1">
    <citation type="submission" date="2016-05" db="EMBL/GenBank/DDBJ databases">
        <authorList>
            <person name="Lavstsen T."/>
            <person name="Jespersen J.S."/>
        </authorList>
    </citation>
    <scope>NUCLEOTIDE SEQUENCE [LARGE SCALE GENOMIC DNA]</scope>
</reference>